<dbReference type="OrthoDB" id="10432593at2759"/>
<evidence type="ECO:0000313" key="2">
    <source>
        <dbReference type="EMBL" id="UKJ89083.2"/>
    </source>
</evidence>
<protein>
    <submittedName>
        <fullName evidence="2">Uncharacterized protein</fullName>
    </submittedName>
</protein>
<sequence>MASVLSEEAKSFDVNNLYGDWFVTTNGADHRLHRIKQSERVTKVVDKSDVIWKNEMMYTVTSVKVKVNDEDEVDYCEIFCCDKSIQLRYCYLKDDFGWHHINTYTYPVVTSKIKPKPKDEFEKVELKHSPTHVMVKTGQPDTDEVQDILKHHKATVLVISLKDSSEALMPKYVDVADYTICGMKSRIYGTYRSRVSHVTDGTTILWKRGDNELLHKLTMYESHDKKYILVEIECVVLTAFPMNTVEGLKAKHRYNHSYFDYIHFIKTETKWEECGRTYFMNFMHNLVRMYMVKNPHLTFDGSFANFFETVYLPPRDVKIKKRVRRDTFRNLINDLIEKLFVEHIPVCYDLKDYPFHIFDVRQHYYSSSFLKYEVKNPYVVYRLIDNEQVIWNQTEDGLGCRSMFYFKIEDEAFLHLILDASIDKDKYYHNRKGYWYEVEEEEHISLINIKAREFIGNRFLYSNNTYIVDEQGETEKKERRKEKEEEDDDEDEYHTYELVGESAM</sequence>
<proteinExistence type="predicted"/>
<dbReference type="EMBL" id="CP056066">
    <property type="protein sequence ID" value="UKJ89083.2"/>
    <property type="molecule type" value="Genomic_DNA"/>
</dbReference>
<feature type="compositionally biased region" description="Basic and acidic residues" evidence="1">
    <location>
        <begin position="473"/>
        <end position="483"/>
    </location>
</feature>
<evidence type="ECO:0000256" key="1">
    <source>
        <dbReference type="SAM" id="MobiDB-lite"/>
    </source>
</evidence>
<evidence type="ECO:0000313" key="3">
    <source>
        <dbReference type="Proteomes" id="UP000244803"/>
    </source>
</evidence>
<accession>A0A976M602</accession>
<gene>
    <name evidence="2" type="ORF">MACJ_002329</name>
</gene>
<organism evidence="2 3">
    <name type="scientific">Theileria orientalis</name>
    <dbReference type="NCBI Taxonomy" id="68886"/>
    <lineage>
        <taxon>Eukaryota</taxon>
        <taxon>Sar</taxon>
        <taxon>Alveolata</taxon>
        <taxon>Apicomplexa</taxon>
        <taxon>Aconoidasida</taxon>
        <taxon>Piroplasmida</taxon>
        <taxon>Theileriidae</taxon>
        <taxon>Theileria</taxon>
    </lineage>
</organism>
<feature type="region of interest" description="Disordered" evidence="1">
    <location>
        <begin position="471"/>
        <end position="504"/>
    </location>
</feature>
<dbReference type="Proteomes" id="UP000244803">
    <property type="component" value="Chromosome 3"/>
</dbReference>
<dbReference type="AlphaFoldDB" id="A0A976M602"/>
<name>A0A976M602_THEOR</name>
<reference evidence="2" key="1">
    <citation type="submission" date="2022-07" db="EMBL/GenBank/DDBJ databases">
        <title>Evaluation of T. orientalis genome assembly methods using nanopore sequencing and analysis of variation between genomes.</title>
        <authorList>
            <person name="Yam J."/>
            <person name="Micallef M.L."/>
            <person name="Liu M."/>
            <person name="Djordjevic S.P."/>
            <person name="Bogema D.R."/>
            <person name="Jenkins C."/>
        </authorList>
    </citation>
    <scope>NUCLEOTIDE SEQUENCE</scope>
    <source>
        <strain evidence="2">Fish Creek</strain>
    </source>
</reference>